<dbReference type="EMBL" id="MPUK01000011">
    <property type="protein sequence ID" value="ONH65433.1"/>
    <property type="molecule type" value="Genomic_DNA"/>
</dbReference>
<dbReference type="VEuPathDB" id="FungiDB:BON22_4795"/>
<sequence>MVSVFRGFVVVVPLLCSIAAIVLSALAIAGQTKAAQPVKDIYMLQINLTEATSTFSSLTSGSVNLESYGIGEIYSFGMWGYCKGDSQDGKYNVTYCSKPKSMYVFDPVSLFEDELNVSVTLPDKVKDYITVSKVVSKLIFITGLIGACSAVLTGVFTIVSFKSHMVSCIAMLFGIISFVALALCAAASTAMFSIFEKYFNDEASTYGITASLGDKHFYAFIWAATAAALIACILNFFAICCGSTRSRGGEPKMGYHERGYSSDYKHGSDSD</sequence>
<dbReference type="InterPro" id="IPR052413">
    <property type="entry name" value="SUR7_domain"/>
</dbReference>
<feature type="transmembrane region" description="Helical" evidence="1">
    <location>
        <begin position="138"/>
        <end position="161"/>
    </location>
</feature>
<accession>A0A061B1D1</accession>
<dbReference type="OMA" id="MNWAFVI"/>
<proteinExistence type="predicted"/>
<keyword evidence="1" id="KW-0472">Membrane</keyword>
<dbReference type="PANTHER" id="PTHR28019:SF2">
    <property type="entry name" value="CELL MEMBRANE PROTEIN YLR413W-RELATED"/>
    <property type="match status" value="1"/>
</dbReference>
<keyword evidence="1" id="KW-0812">Transmembrane</keyword>
<dbReference type="GO" id="GO:0031505">
    <property type="term" value="P:fungal-type cell wall organization"/>
    <property type="evidence" value="ECO:0007669"/>
    <property type="project" value="TreeGrafter"/>
</dbReference>
<feature type="transmembrane region" description="Helical" evidence="1">
    <location>
        <begin position="168"/>
        <end position="195"/>
    </location>
</feature>
<keyword evidence="1" id="KW-1133">Transmembrane helix</keyword>
<evidence type="ECO:0000256" key="1">
    <source>
        <dbReference type="SAM" id="Phobius"/>
    </source>
</evidence>
<dbReference type="PANTHER" id="PTHR28019">
    <property type="entry name" value="CELL MEMBRANE PROTEIN YLR413W-RELATED"/>
    <property type="match status" value="1"/>
</dbReference>
<dbReference type="Pfam" id="PF06687">
    <property type="entry name" value="SUR7"/>
    <property type="match status" value="1"/>
</dbReference>
<protein>
    <submittedName>
        <fullName evidence="2">CYFA0S12e02366g1_1</fullName>
    </submittedName>
    <submittedName>
        <fullName evidence="3">Protein PUN1</fullName>
    </submittedName>
</protein>
<reference evidence="2" key="1">
    <citation type="journal article" date="2014" name="Genome Announc.">
        <title>Genome sequence of the yeast Cyberlindnera fabianii (Hansenula fabianii).</title>
        <authorList>
            <person name="Freel K.C."/>
            <person name="Sarilar V."/>
            <person name="Neuveglise C."/>
            <person name="Devillers H."/>
            <person name="Friedrich A."/>
            <person name="Schacherer J."/>
        </authorList>
    </citation>
    <scope>NUCLEOTIDE SEQUENCE</scope>
    <source>
        <strain evidence="2">YJS4271</strain>
    </source>
</reference>
<dbReference type="InterPro" id="IPR009571">
    <property type="entry name" value="SUR7/Rim9-like_fungi"/>
</dbReference>
<name>A0A061B1D1_CYBFA</name>
<gene>
    <name evidence="3" type="ORF">BON22_4795</name>
    <name evidence="2" type="ORF">CYFA0S_12e02366g</name>
</gene>
<evidence type="ECO:0000313" key="4">
    <source>
        <dbReference type="Proteomes" id="UP000189513"/>
    </source>
</evidence>
<reference evidence="4" key="2">
    <citation type="journal article" date="2017" name="Genome Announc.">
        <title>Genome sequences of Cyberlindnera fabianii 65, Pichia kudriavzevii 129, and Saccharomyces cerevisiae 131 isolated from fermented masau fruits in Zimbabwe.</title>
        <authorList>
            <person name="van Rijswijck I.M.H."/>
            <person name="Derks M.F.L."/>
            <person name="Abee T."/>
            <person name="de Ridder D."/>
            <person name="Smid E.J."/>
        </authorList>
    </citation>
    <scope>NUCLEOTIDE SEQUENCE [LARGE SCALE GENOMIC DNA]</scope>
    <source>
        <strain evidence="4">65</strain>
    </source>
</reference>
<organism evidence="2">
    <name type="scientific">Cyberlindnera fabianii</name>
    <name type="common">Yeast</name>
    <name type="synonym">Hansenula fabianii</name>
    <dbReference type="NCBI Taxonomy" id="36022"/>
    <lineage>
        <taxon>Eukaryota</taxon>
        <taxon>Fungi</taxon>
        <taxon>Dikarya</taxon>
        <taxon>Ascomycota</taxon>
        <taxon>Saccharomycotina</taxon>
        <taxon>Saccharomycetes</taxon>
        <taxon>Phaffomycetales</taxon>
        <taxon>Phaffomycetaceae</taxon>
        <taxon>Cyberlindnera</taxon>
    </lineage>
</organism>
<dbReference type="Proteomes" id="UP000189513">
    <property type="component" value="Unassembled WGS sequence"/>
</dbReference>
<evidence type="ECO:0000313" key="2">
    <source>
        <dbReference type="EMBL" id="CDR43595.1"/>
    </source>
</evidence>
<reference evidence="3" key="3">
    <citation type="submission" date="2017-01" db="EMBL/GenBank/DDBJ databases">
        <authorList>
            <person name="Mah S.A."/>
            <person name="Swanson W.J."/>
            <person name="Moy G.W."/>
            <person name="Vacquier V.D."/>
        </authorList>
    </citation>
    <scope>NUCLEOTIDE SEQUENCE [LARGE SCALE GENOMIC DNA]</scope>
    <source>
        <strain evidence="3">65</strain>
    </source>
</reference>
<feature type="transmembrane region" description="Helical" evidence="1">
    <location>
        <begin position="215"/>
        <end position="237"/>
    </location>
</feature>
<dbReference type="AlphaFoldDB" id="A0A061B1D1"/>
<keyword evidence="4" id="KW-1185">Reference proteome</keyword>
<dbReference type="OrthoDB" id="4480814at2759"/>
<dbReference type="GO" id="GO:0051285">
    <property type="term" value="C:cell cortex of cell tip"/>
    <property type="evidence" value="ECO:0007669"/>
    <property type="project" value="TreeGrafter"/>
</dbReference>
<dbReference type="GO" id="GO:0005886">
    <property type="term" value="C:plasma membrane"/>
    <property type="evidence" value="ECO:0007669"/>
    <property type="project" value="InterPro"/>
</dbReference>
<dbReference type="EMBL" id="LK052897">
    <property type="protein sequence ID" value="CDR43595.1"/>
    <property type="molecule type" value="Genomic_DNA"/>
</dbReference>
<evidence type="ECO:0000313" key="3">
    <source>
        <dbReference type="EMBL" id="ONH65433.1"/>
    </source>
</evidence>